<dbReference type="AlphaFoldDB" id="A0A9D4SEF7"/>
<organism evidence="2">
    <name type="scientific">Dermatophagoides farinae</name>
    <name type="common">American house dust mite</name>
    <dbReference type="NCBI Taxonomy" id="6954"/>
    <lineage>
        <taxon>Eukaryota</taxon>
        <taxon>Metazoa</taxon>
        <taxon>Ecdysozoa</taxon>
        <taxon>Arthropoda</taxon>
        <taxon>Chelicerata</taxon>
        <taxon>Arachnida</taxon>
        <taxon>Acari</taxon>
        <taxon>Acariformes</taxon>
        <taxon>Sarcoptiformes</taxon>
        <taxon>Astigmata</taxon>
        <taxon>Psoroptidia</taxon>
        <taxon>Analgoidea</taxon>
        <taxon>Pyroglyphidae</taxon>
        <taxon>Dermatophagoidinae</taxon>
        <taxon>Dermatophagoides</taxon>
    </lineage>
</organism>
<evidence type="ECO:0000256" key="1">
    <source>
        <dbReference type="SAM" id="MobiDB-lite"/>
    </source>
</evidence>
<name>A0A9D4SEF7_DERFA</name>
<sequence>MPKQKYETTNDMDQESIELLDTIEDHKQHPNKRTLKKRRMNFIKNFLKTSKSRLGRSVIKLPQPSTLTRRKSSIVKSPKSSSSKNRISNNDSTTTSTKSTTKSTQSQQNRRSQTKTRRKHLKRNLRNAKSRDLTHLHLVTESNFRPKTDVVYSSLMFRHIPYNWINDEDDYYVDSIKFVEQNSCDSLISIDDGAQSIQQPIVEINNDSLITLESIQNEFNNVYQKDIFGANFKPNNNNDNINNVDSDDQ</sequence>
<comment type="caution">
    <text evidence="2">The sequence shown here is derived from an EMBL/GenBank/DDBJ whole genome shotgun (WGS) entry which is preliminary data.</text>
</comment>
<accession>A0A9D4SEF7</accession>
<feature type="region of interest" description="Disordered" evidence="1">
    <location>
        <begin position="54"/>
        <end position="128"/>
    </location>
</feature>
<dbReference type="Proteomes" id="UP000828236">
    <property type="component" value="Unassembled WGS sequence"/>
</dbReference>
<evidence type="ECO:0000313" key="2">
    <source>
        <dbReference type="EMBL" id="KAH7639159.1"/>
    </source>
</evidence>
<reference evidence="2" key="1">
    <citation type="submission" date="2020-06" db="EMBL/GenBank/DDBJ databases">
        <authorList>
            <person name="Ji K."/>
            <person name="Li J."/>
        </authorList>
    </citation>
    <scope>NUCLEOTIDE SEQUENCE</scope>
    <source>
        <strain evidence="2">JKM2019</strain>
        <tissue evidence="2">Whole body</tissue>
    </source>
</reference>
<proteinExistence type="predicted"/>
<reference evidence="2" key="2">
    <citation type="journal article" date="2021" name="World Allergy Organ. J.">
        <title>Chromosome-level assembly of Dermatophagoides farinae genome and transcriptome reveals two novel allergens Der f 37 and Der f 39.</title>
        <authorList>
            <person name="Chen J."/>
            <person name="Cai Z."/>
            <person name="Fan D."/>
            <person name="Hu J."/>
            <person name="Hou Y."/>
            <person name="He Y."/>
            <person name="Zhang Z."/>
            <person name="Zhao Z."/>
            <person name="Gao P."/>
            <person name="Hu W."/>
            <person name="Sun J."/>
            <person name="Li J."/>
            <person name="Ji K."/>
        </authorList>
    </citation>
    <scope>NUCLEOTIDE SEQUENCE</scope>
    <source>
        <strain evidence="2">JKM2019</strain>
    </source>
</reference>
<gene>
    <name evidence="2" type="ORF">HUG17_3192</name>
</gene>
<feature type="compositionally biased region" description="Low complexity" evidence="1">
    <location>
        <begin position="74"/>
        <end position="111"/>
    </location>
</feature>
<dbReference type="EMBL" id="SDOV01000007">
    <property type="protein sequence ID" value="KAH7639159.1"/>
    <property type="molecule type" value="Genomic_DNA"/>
</dbReference>
<feature type="compositionally biased region" description="Basic residues" evidence="1">
    <location>
        <begin position="112"/>
        <end position="128"/>
    </location>
</feature>
<protein>
    <submittedName>
        <fullName evidence="2">Uncharacterized protein</fullName>
    </submittedName>
</protein>